<name>A0AAE0XXK0_9GAST</name>
<gene>
    <name evidence="1" type="ORF">RRG08_047515</name>
</gene>
<organism evidence="1 2">
    <name type="scientific">Elysia crispata</name>
    <name type="common">lettuce slug</name>
    <dbReference type="NCBI Taxonomy" id="231223"/>
    <lineage>
        <taxon>Eukaryota</taxon>
        <taxon>Metazoa</taxon>
        <taxon>Spiralia</taxon>
        <taxon>Lophotrochozoa</taxon>
        <taxon>Mollusca</taxon>
        <taxon>Gastropoda</taxon>
        <taxon>Heterobranchia</taxon>
        <taxon>Euthyneura</taxon>
        <taxon>Panpulmonata</taxon>
        <taxon>Sacoglossa</taxon>
        <taxon>Placobranchoidea</taxon>
        <taxon>Plakobranchidae</taxon>
        <taxon>Elysia</taxon>
    </lineage>
</organism>
<dbReference type="EMBL" id="JAWDGP010007402">
    <property type="protein sequence ID" value="KAK3720949.1"/>
    <property type="molecule type" value="Genomic_DNA"/>
</dbReference>
<comment type="caution">
    <text evidence="1">The sequence shown here is derived from an EMBL/GenBank/DDBJ whole genome shotgun (WGS) entry which is preliminary data.</text>
</comment>
<dbReference type="Proteomes" id="UP001283361">
    <property type="component" value="Unassembled WGS sequence"/>
</dbReference>
<proteinExistence type="predicted"/>
<dbReference type="AlphaFoldDB" id="A0AAE0XXK0"/>
<protein>
    <submittedName>
        <fullName evidence="1">Uncharacterized protein</fullName>
    </submittedName>
</protein>
<reference evidence="1" key="1">
    <citation type="journal article" date="2023" name="G3 (Bethesda)">
        <title>A reference genome for the long-term kleptoplast-retaining sea slug Elysia crispata morphotype clarki.</title>
        <authorList>
            <person name="Eastman K.E."/>
            <person name="Pendleton A.L."/>
            <person name="Shaikh M.A."/>
            <person name="Suttiyut T."/>
            <person name="Ogas R."/>
            <person name="Tomko P."/>
            <person name="Gavelis G."/>
            <person name="Widhalm J.R."/>
            <person name="Wisecaver J.H."/>
        </authorList>
    </citation>
    <scope>NUCLEOTIDE SEQUENCE</scope>
    <source>
        <strain evidence="1">ECLA1</strain>
    </source>
</reference>
<accession>A0AAE0XXK0</accession>
<sequence>MPVEINNDVEIQFFRGFRAREIQQEIIQVNFIVHACTNQQNITVFVVHDALSQWQSELQRMRAVSVSTFAAYRSKIFPKTVLVKPIGKSKLGISSDLFSNSIGRARIVWIHSLIHKTFLPRFSCLHPADWSDMVMFPLYML</sequence>
<keyword evidence="2" id="KW-1185">Reference proteome</keyword>
<evidence type="ECO:0000313" key="2">
    <source>
        <dbReference type="Proteomes" id="UP001283361"/>
    </source>
</evidence>
<evidence type="ECO:0000313" key="1">
    <source>
        <dbReference type="EMBL" id="KAK3720949.1"/>
    </source>
</evidence>